<dbReference type="Gene3D" id="1.10.1790.10">
    <property type="entry name" value="PRD domain"/>
    <property type="match status" value="2"/>
</dbReference>
<dbReference type="InterPro" id="IPR036650">
    <property type="entry name" value="CAT_RNA-bd_dom_sf"/>
</dbReference>
<dbReference type="Pfam" id="PF00874">
    <property type="entry name" value="PRD"/>
    <property type="match status" value="2"/>
</dbReference>
<organism evidence="3 4">
    <name type="scientific">Candidatus Lachnoclostridium stercoripullorum</name>
    <dbReference type="NCBI Taxonomy" id="2838635"/>
    <lineage>
        <taxon>Bacteria</taxon>
        <taxon>Bacillati</taxon>
        <taxon>Bacillota</taxon>
        <taxon>Clostridia</taxon>
        <taxon>Lachnospirales</taxon>
        <taxon>Lachnospiraceae</taxon>
    </lineage>
</organism>
<evidence type="ECO:0000313" key="3">
    <source>
        <dbReference type="EMBL" id="HIX51606.1"/>
    </source>
</evidence>
<dbReference type="NCBIfam" id="NF046042">
    <property type="entry name" value="LicT"/>
    <property type="match status" value="1"/>
</dbReference>
<dbReference type="PROSITE" id="PS51372">
    <property type="entry name" value="PRD_2"/>
    <property type="match status" value="2"/>
</dbReference>
<dbReference type="Gene3D" id="2.30.24.10">
    <property type="entry name" value="CAT RNA-binding domain"/>
    <property type="match status" value="1"/>
</dbReference>
<dbReference type="SUPFAM" id="SSF50151">
    <property type="entry name" value="SacY-like RNA-binding domain"/>
    <property type="match status" value="1"/>
</dbReference>
<dbReference type="GO" id="GO:0006355">
    <property type="term" value="P:regulation of DNA-templated transcription"/>
    <property type="evidence" value="ECO:0007669"/>
    <property type="project" value="InterPro"/>
</dbReference>
<dbReference type="EMBL" id="DXEU01000039">
    <property type="protein sequence ID" value="HIX51606.1"/>
    <property type="molecule type" value="Genomic_DNA"/>
</dbReference>
<dbReference type="Pfam" id="PF03123">
    <property type="entry name" value="CAT_RBD"/>
    <property type="match status" value="1"/>
</dbReference>
<reference evidence="3" key="1">
    <citation type="journal article" date="2021" name="PeerJ">
        <title>Extensive microbial diversity within the chicken gut microbiome revealed by metagenomics and culture.</title>
        <authorList>
            <person name="Gilroy R."/>
            <person name="Ravi A."/>
            <person name="Getino M."/>
            <person name="Pursley I."/>
            <person name="Horton D.L."/>
            <person name="Alikhan N.F."/>
            <person name="Baker D."/>
            <person name="Gharbi K."/>
            <person name="Hall N."/>
            <person name="Watson M."/>
            <person name="Adriaenssens E.M."/>
            <person name="Foster-Nyarko E."/>
            <person name="Jarju S."/>
            <person name="Secka A."/>
            <person name="Antonio M."/>
            <person name="Oren A."/>
            <person name="Chaudhuri R.R."/>
            <person name="La Ragione R."/>
            <person name="Hildebrand F."/>
            <person name="Pallen M.J."/>
        </authorList>
    </citation>
    <scope>NUCLEOTIDE SEQUENCE</scope>
    <source>
        <strain evidence="3">ChiGjej4B4-12881</strain>
    </source>
</reference>
<evidence type="ECO:0000256" key="1">
    <source>
        <dbReference type="ARBA" id="ARBA00022737"/>
    </source>
</evidence>
<proteinExistence type="predicted"/>
<reference evidence="3" key="2">
    <citation type="submission" date="2021-04" db="EMBL/GenBank/DDBJ databases">
        <authorList>
            <person name="Gilroy R."/>
        </authorList>
    </citation>
    <scope>NUCLEOTIDE SEQUENCE</scope>
    <source>
        <strain evidence="3">ChiGjej4B4-12881</strain>
    </source>
</reference>
<dbReference type="PANTHER" id="PTHR30185">
    <property type="entry name" value="CRYPTIC BETA-GLUCOSIDE BGL OPERON ANTITERMINATOR"/>
    <property type="match status" value="1"/>
</dbReference>
<dbReference type="InterPro" id="IPR011608">
    <property type="entry name" value="PRD"/>
</dbReference>
<dbReference type="PANTHER" id="PTHR30185:SF15">
    <property type="entry name" value="CRYPTIC BETA-GLUCOSIDE BGL OPERON ANTITERMINATOR"/>
    <property type="match status" value="1"/>
</dbReference>
<dbReference type="InterPro" id="IPR050661">
    <property type="entry name" value="BglG_antiterminators"/>
</dbReference>
<dbReference type="InterPro" id="IPR004341">
    <property type="entry name" value="CAT_RNA-bd_dom"/>
</dbReference>
<keyword evidence="1" id="KW-0677">Repeat</keyword>
<protein>
    <submittedName>
        <fullName evidence="3">PRD domain-containing protein</fullName>
    </submittedName>
</protein>
<evidence type="ECO:0000313" key="4">
    <source>
        <dbReference type="Proteomes" id="UP000886780"/>
    </source>
</evidence>
<gene>
    <name evidence="3" type="ORF">IAA28_02235</name>
</gene>
<dbReference type="AlphaFoldDB" id="A0A9D1W2J3"/>
<dbReference type="GO" id="GO:0003723">
    <property type="term" value="F:RNA binding"/>
    <property type="evidence" value="ECO:0007669"/>
    <property type="project" value="InterPro"/>
</dbReference>
<dbReference type="Proteomes" id="UP000886780">
    <property type="component" value="Unassembled WGS sequence"/>
</dbReference>
<feature type="domain" description="PRD" evidence="2">
    <location>
        <begin position="171"/>
        <end position="280"/>
    </location>
</feature>
<dbReference type="SMART" id="SM01061">
    <property type="entry name" value="CAT_RBD"/>
    <property type="match status" value="1"/>
</dbReference>
<accession>A0A9D1W2J3</accession>
<dbReference type="SUPFAM" id="SSF63520">
    <property type="entry name" value="PTS-regulatory domain, PRD"/>
    <property type="match status" value="2"/>
</dbReference>
<feature type="domain" description="PRD" evidence="2">
    <location>
        <begin position="65"/>
        <end position="170"/>
    </location>
</feature>
<sequence length="280" mass="32414">MVIDKVINNNIVSAHDDEGREIVIMGRGLGFGAKPGQRLDEKKVEKVFRIQSSTLAEQFKDLLAGMPLEHAALSGDIIAYAREQLNLELNQSIYVTLTDHIDFAITRFRQGIRPHNALLWEIRRFYSREYQIGQYALQMIRERLQVELPEDEAGFIALHFINAEYGTNIRDAARFPNLVGDILDIAQGELGIRFDENSLHYERFVTHIKFLIQRIYRSELLEDQDQELGEMMRRKYPREYQCSRRIAAYIGQETGHELSGDEIMYLAIHIRRVTAAGDDE</sequence>
<comment type="caution">
    <text evidence="3">The sequence shown here is derived from an EMBL/GenBank/DDBJ whole genome shotgun (WGS) entry which is preliminary data.</text>
</comment>
<name>A0A9D1W2J3_9FIRM</name>
<dbReference type="InterPro" id="IPR036634">
    <property type="entry name" value="PRD_sf"/>
</dbReference>
<evidence type="ECO:0000259" key="2">
    <source>
        <dbReference type="PROSITE" id="PS51372"/>
    </source>
</evidence>